<dbReference type="EMBL" id="CP014143">
    <property type="protein sequence ID" value="AOS96727.1"/>
    <property type="molecule type" value="Genomic_DNA"/>
</dbReference>
<dbReference type="InterPro" id="IPR001387">
    <property type="entry name" value="Cro/C1-type_HTH"/>
</dbReference>
<dbReference type="GO" id="GO:0003700">
    <property type="term" value="F:DNA-binding transcription factor activity"/>
    <property type="evidence" value="ECO:0007669"/>
    <property type="project" value="TreeGrafter"/>
</dbReference>
<keyword evidence="6" id="KW-1185">Reference proteome</keyword>
<gene>
    <name evidence="5" type="ORF">AUP74_01267</name>
</gene>
<dbReference type="OrthoDB" id="5770549at2"/>
<sequence length="152" mass="16845">MSQVAKLANESTVTTRSLYKAQPQQAEPAGELVETNPYLWGGKAIKSVPDAISVDDLIDELSRGDSQFVEALRRGRENIAQRYYAEEESLRTLRLSKGLSQKELAEMVGTKQPHIARIEAGTSSPQLNTVKRLARALQVPFPYLCDLLDDGE</sequence>
<dbReference type="Gene3D" id="1.10.260.40">
    <property type="entry name" value="lambda repressor-like DNA-binding domains"/>
    <property type="match status" value="1"/>
</dbReference>
<organism evidence="5 6">
    <name type="scientific">Microbulbifer aggregans</name>
    <dbReference type="NCBI Taxonomy" id="1769779"/>
    <lineage>
        <taxon>Bacteria</taxon>
        <taxon>Pseudomonadati</taxon>
        <taxon>Pseudomonadota</taxon>
        <taxon>Gammaproteobacteria</taxon>
        <taxon>Cellvibrionales</taxon>
        <taxon>Microbulbiferaceae</taxon>
        <taxon>Microbulbifer</taxon>
    </lineage>
</organism>
<accession>A0A1C9W6G5</accession>
<dbReference type="AlphaFoldDB" id="A0A1C9W6G5"/>
<dbReference type="GO" id="GO:0003677">
    <property type="term" value="F:DNA binding"/>
    <property type="evidence" value="ECO:0007669"/>
    <property type="project" value="UniProtKB-KW"/>
</dbReference>
<evidence type="ECO:0000259" key="4">
    <source>
        <dbReference type="PROSITE" id="PS50943"/>
    </source>
</evidence>
<dbReference type="Pfam" id="PF01381">
    <property type="entry name" value="HTH_3"/>
    <property type="match status" value="1"/>
</dbReference>
<dbReference type="PANTHER" id="PTHR46797">
    <property type="entry name" value="HTH-TYPE TRANSCRIPTIONAL REGULATOR"/>
    <property type="match status" value="1"/>
</dbReference>
<evidence type="ECO:0000313" key="5">
    <source>
        <dbReference type="EMBL" id="AOS96727.1"/>
    </source>
</evidence>
<dbReference type="SMART" id="SM00530">
    <property type="entry name" value="HTH_XRE"/>
    <property type="match status" value="1"/>
</dbReference>
<dbReference type="SUPFAM" id="SSF47413">
    <property type="entry name" value="lambda repressor-like DNA-binding domains"/>
    <property type="match status" value="1"/>
</dbReference>
<keyword evidence="2" id="KW-0238">DNA-binding</keyword>
<evidence type="ECO:0000256" key="1">
    <source>
        <dbReference type="ARBA" id="ARBA00023015"/>
    </source>
</evidence>
<keyword evidence="3" id="KW-0804">Transcription</keyword>
<dbReference type="CDD" id="cd00093">
    <property type="entry name" value="HTH_XRE"/>
    <property type="match status" value="1"/>
</dbReference>
<feature type="domain" description="HTH cro/C1-type" evidence="4">
    <location>
        <begin position="90"/>
        <end position="144"/>
    </location>
</feature>
<dbReference type="PANTHER" id="PTHR46797:SF23">
    <property type="entry name" value="HTH-TYPE TRANSCRIPTIONAL REGULATOR SUTR"/>
    <property type="match status" value="1"/>
</dbReference>
<keyword evidence="1" id="KW-0805">Transcription regulation</keyword>
<proteinExistence type="predicted"/>
<dbReference type="KEGG" id="micc:AUP74_01267"/>
<evidence type="ECO:0000256" key="2">
    <source>
        <dbReference type="ARBA" id="ARBA00023125"/>
    </source>
</evidence>
<evidence type="ECO:0000256" key="3">
    <source>
        <dbReference type="ARBA" id="ARBA00023163"/>
    </source>
</evidence>
<dbReference type="STRING" id="1769779.AUP74_01267"/>
<protein>
    <submittedName>
        <fullName evidence="5">Anaerobic benzoate catabolism transcriptional regulator</fullName>
    </submittedName>
</protein>
<dbReference type="GO" id="GO:0005829">
    <property type="term" value="C:cytosol"/>
    <property type="evidence" value="ECO:0007669"/>
    <property type="project" value="TreeGrafter"/>
</dbReference>
<name>A0A1C9W6G5_9GAMM</name>
<dbReference type="RefSeq" id="WP_083260851.1">
    <property type="nucleotide sequence ID" value="NZ_CP014143.1"/>
</dbReference>
<dbReference type="PROSITE" id="PS50943">
    <property type="entry name" value="HTH_CROC1"/>
    <property type="match status" value="1"/>
</dbReference>
<dbReference type="Proteomes" id="UP000095672">
    <property type="component" value="Chromosome"/>
</dbReference>
<reference evidence="6" key="1">
    <citation type="submission" date="2016-01" db="EMBL/GenBank/DDBJ databases">
        <title>Complete genome sequence of Microbulbifer sp. CCB-MM1, a halophile isolated from Matang Mangrove Forest, Perak.</title>
        <authorList>
            <person name="Moh T.H."/>
            <person name="Dinesh B."/>
            <person name="Lau N.-S."/>
            <person name="Go F."/>
            <person name="Alexander Chong S.-C."/>
        </authorList>
    </citation>
    <scope>NUCLEOTIDE SEQUENCE [LARGE SCALE GENOMIC DNA]</scope>
    <source>
        <strain evidence="6">CCB-MM1</strain>
    </source>
</reference>
<evidence type="ECO:0000313" key="6">
    <source>
        <dbReference type="Proteomes" id="UP000095672"/>
    </source>
</evidence>
<dbReference type="InterPro" id="IPR010982">
    <property type="entry name" value="Lambda_DNA-bd_dom_sf"/>
</dbReference>
<dbReference type="InterPro" id="IPR050807">
    <property type="entry name" value="TransReg_Diox_bact_type"/>
</dbReference>